<accession>A0A2U1PC51</accession>
<feature type="domain" description="WDR11 TPR" evidence="2">
    <location>
        <begin position="24"/>
        <end position="284"/>
    </location>
</feature>
<organism evidence="3 4">
    <name type="scientific">Artemisia annua</name>
    <name type="common">Sweet wormwood</name>
    <dbReference type="NCBI Taxonomy" id="35608"/>
    <lineage>
        <taxon>Eukaryota</taxon>
        <taxon>Viridiplantae</taxon>
        <taxon>Streptophyta</taxon>
        <taxon>Embryophyta</taxon>
        <taxon>Tracheophyta</taxon>
        <taxon>Spermatophyta</taxon>
        <taxon>Magnoliopsida</taxon>
        <taxon>eudicotyledons</taxon>
        <taxon>Gunneridae</taxon>
        <taxon>Pentapetalae</taxon>
        <taxon>asterids</taxon>
        <taxon>campanulids</taxon>
        <taxon>Asterales</taxon>
        <taxon>Asteraceae</taxon>
        <taxon>Asteroideae</taxon>
        <taxon>Anthemideae</taxon>
        <taxon>Artemisiinae</taxon>
        <taxon>Artemisia</taxon>
    </lineage>
</organism>
<name>A0A2U1PC51_ARTAN</name>
<protein>
    <submittedName>
        <fullName evidence="3">Transducin family protein / WD-40 repeat family protein</fullName>
    </submittedName>
</protein>
<evidence type="ECO:0000313" key="3">
    <source>
        <dbReference type="EMBL" id="PWA83323.1"/>
    </source>
</evidence>
<dbReference type="STRING" id="35608.A0A2U1PC51"/>
<evidence type="ECO:0000256" key="1">
    <source>
        <dbReference type="SAM" id="MobiDB-lite"/>
    </source>
</evidence>
<evidence type="ECO:0000259" key="2">
    <source>
        <dbReference type="Pfam" id="PF23753"/>
    </source>
</evidence>
<evidence type="ECO:0000313" key="4">
    <source>
        <dbReference type="Proteomes" id="UP000245207"/>
    </source>
</evidence>
<reference evidence="3 4" key="1">
    <citation type="journal article" date="2018" name="Mol. Plant">
        <title>The genome of Artemisia annua provides insight into the evolution of Asteraceae family and artemisinin biosynthesis.</title>
        <authorList>
            <person name="Shen Q."/>
            <person name="Zhang L."/>
            <person name="Liao Z."/>
            <person name="Wang S."/>
            <person name="Yan T."/>
            <person name="Shi P."/>
            <person name="Liu M."/>
            <person name="Fu X."/>
            <person name="Pan Q."/>
            <person name="Wang Y."/>
            <person name="Lv Z."/>
            <person name="Lu X."/>
            <person name="Zhang F."/>
            <person name="Jiang W."/>
            <person name="Ma Y."/>
            <person name="Chen M."/>
            <person name="Hao X."/>
            <person name="Li L."/>
            <person name="Tang Y."/>
            <person name="Lv G."/>
            <person name="Zhou Y."/>
            <person name="Sun X."/>
            <person name="Brodelius P.E."/>
            <person name="Rose J.K.C."/>
            <person name="Tang K."/>
        </authorList>
    </citation>
    <scope>NUCLEOTIDE SEQUENCE [LARGE SCALE GENOMIC DNA]</scope>
    <source>
        <strain evidence="4">cv. Huhao1</strain>
        <tissue evidence="3">Leaf</tissue>
    </source>
</reference>
<dbReference type="Pfam" id="PF23753">
    <property type="entry name" value="TPR_WDR11"/>
    <property type="match status" value="1"/>
</dbReference>
<dbReference type="PANTHER" id="PTHR14593">
    <property type="entry name" value="WD REPEAT-CONTAINING PROTEIN 11"/>
    <property type="match status" value="1"/>
</dbReference>
<feature type="compositionally biased region" description="Low complexity" evidence="1">
    <location>
        <begin position="139"/>
        <end position="158"/>
    </location>
</feature>
<dbReference type="InterPro" id="IPR039694">
    <property type="entry name" value="WDR11"/>
</dbReference>
<dbReference type="Proteomes" id="UP000245207">
    <property type="component" value="Unassembled WGS sequence"/>
</dbReference>
<dbReference type="AlphaFoldDB" id="A0A2U1PC51"/>
<keyword evidence="4" id="KW-1185">Reference proteome</keyword>
<dbReference type="EMBL" id="PKPP01001362">
    <property type="protein sequence ID" value="PWA83323.1"/>
    <property type="molecule type" value="Genomic_DNA"/>
</dbReference>
<dbReference type="PANTHER" id="PTHR14593:SF5">
    <property type="entry name" value="WD REPEAT-CONTAINING PROTEIN 11"/>
    <property type="match status" value="1"/>
</dbReference>
<sequence>MADSPDPLANSLLQPQFPGTLGNSQLSKSASSSGDLPSYLIDIPTIGDSELLLKVLEPYQREGEVRGSILDDERVRQYATILDKGSAARFSFAASIFGETSEAYFRLQLPRALKHLMNNLADKSLQKVSEKSSSSETDDASLLSRISSKGKSATSSSKRNTVSDGELRLMAFEQEELWESANKRIRIPWHERLDDDEVIQNCVHELVSIGSLEAVVSLMLSTSPESPYFYPNALCAVALSSAVSRSLNELAVKVVAANMVETDRSLSGTHLLCAVGRYQEACSQDDGETEQDEDGAL</sequence>
<comment type="caution">
    <text evidence="3">The sequence shown here is derived from an EMBL/GenBank/DDBJ whole genome shotgun (WGS) entry which is preliminary data.</text>
</comment>
<dbReference type="GO" id="GO:0005737">
    <property type="term" value="C:cytoplasm"/>
    <property type="evidence" value="ECO:0007669"/>
    <property type="project" value="TreeGrafter"/>
</dbReference>
<dbReference type="InterPro" id="IPR057854">
    <property type="entry name" value="TPR_WDR11"/>
</dbReference>
<dbReference type="OrthoDB" id="1291858at2759"/>
<gene>
    <name evidence="3" type="ORF">CTI12_AA169860</name>
</gene>
<proteinExistence type="predicted"/>
<feature type="region of interest" description="Disordered" evidence="1">
    <location>
        <begin position="139"/>
        <end position="160"/>
    </location>
</feature>